<keyword evidence="3" id="KW-0119">Carbohydrate metabolism</keyword>
<dbReference type="PANTHER" id="PTHR42715">
    <property type="entry name" value="BETA-GLUCOSIDASE"/>
    <property type="match status" value="1"/>
</dbReference>
<keyword evidence="7" id="KW-1185">Reference proteome</keyword>
<dbReference type="InterPro" id="IPR019800">
    <property type="entry name" value="Glyco_hydro_3_AS"/>
</dbReference>
<dbReference type="Pfam" id="PF14310">
    <property type="entry name" value="Fn3-like"/>
    <property type="match status" value="1"/>
</dbReference>
<evidence type="ECO:0000313" key="6">
    <source>
        <dbReference type="EMBL" id="MDQ0221831.1"/>
    </source>
</evidence>
<dbReference type="InterPro" id="IPR002772">
    <property type="entry name" value="Glyco_hydro_3_C"/>
</dbReference>
<dbReference type="InterPro" id="IPR026891">
    <property type="entry name" value="Fn3-like"/>
</dbReference>
<dbReference type="InterPro" id="IPR013783">
    <property type="entry name" value="Ig-like_fold"/>
</dbReference>
<proteinExistence type="inferred from homology"/>
<evidence type="ECO:0000256" key="1">
    <source>
        <dbReference type="ARBA" id="ARBA00005336"/>
    </source>
</evidence>
<dbReference type="Pfam" id="PF01915">
    <property type="entry name" value="Glyco_hydro_3_C"/>
    <property type="match status" value="1"/>
</dbReference>
<dbReference type="EC" id="3.2.1.21" evidence="6"/>
<dbReference type="RefSeq" id="WP_307121063.1">
    <property type="nucleotide sequence ID" value="NZ_JAUSTM010000003.1"/>
</dbReference>
<dbReference type="EMBL" id="JAUSTM010000003">
    <property type="protein sequence ID" value="MDQ0221831.1"/>
    <property type="molecule type" value="Genomic_DNA"/>
</dbReference>
<evidence type="ECO:0000256" key="2">
    <source>
        <dbReference type="ARBA" id="ARBA00022801"/>
    </source>
</evidence>
<dbReference type="SUPFAM" id="SSF51445">
    <property type="entry name" value="(Trans)glycosidases"/>
    <property type="match status" value="1"/>
</dbReference>
<dbReference type="PROSITE" id="PS00775">
    <property type="entry name" value="GLYCOSYL_HYDROL_F3"/>
    <property type="match status" value="1"/>
</dbReference>
<feature type="domain" description="Fibronectin type III-like" evidence="5">
    <location>
        <begin position="320"/>
        <end position="391"/>
    </location>
</feature>
<dbReference type="PRINTS" id="PR00133">
    <property type="entry name" value="GLHYDRLASE3"/>
</dbReference>
<dbReference type="SUPFAM" id="SSF52279">
    <property type="entry name" value="Beta-D-glucan exohydrolase, C-terminal domain"/>
    <property type="match status" value="1"/>
</dbReference>
<dbReference type="InterPro" id="IPR036962">
    <property type="entry name" value="Glyco_hydro_3_N_sf"/>
</dbReference>
<dbReference type="Pfam" id="PF00933">
    <property type="entry name" value="Glyco_hydro_3"/>
    <property type="match status" value="1"/>
</dbReference>
<comment type="similarity">
    <text evidence="1 4">Belongs to the glycosyl hydrolase 3 family.</text>
</comment>
<keyword evidence="4 6" id="KW-0326">Glycosidase</keyword>
<gene>
    <name evidence="6" type="ORF">J2S23_000367</name>
</gene>
<keyword evidence="2 4" id="KW-0378">Hydrolase</keyword>
<organism evidence="6 7">
    <name type="scientific">Streptococcus moroccensis</name>
    <dbReference type="NCBI Taxonomy" id="1451356"/>
    <lineage>
        <taxon>Bacteria</taxon>
        <taxon>Bacillati</taxon>
        <taxon>Bacillota</taxon>
        <taxon>Bacilli</taxon>
        <taxon>Lactobacillales</taxon>
        <taxon>Streptococcaceae</taxon>
        <taxon>Streptococcus</taxon>
    </lineage>
</organism>
<dbReference type="Proteomes" id="UP001223079">
    <property type="component" value="Unassembled WGS sequence"/>
</dbReference>
<reference evidence="6 7" key="1">
    <citation type="submission" date="2023-07" db="EMBL/GenBank/DDBJ databases">
        <title>Genomic Encyclopedia of Type Strains, Phase IV (KMG-IV): sequencing the most valuable type-strain genomes for metagenomic binning, comparative biology and taxonomic classification.</title>
        <authorList>
            <person name="Goeker M."/>
        </authorList>
    </citation>
    <scope>NUCLEOTIDE SEQUENCE [LARGE SCALE GENOMIC DNA]</scope>
    <source>
        <strain evidence="6 7">DSM 105143</strain>
    </source>
</reference>
<dbReference type="InterPro" id="IPR017853">
    <property type="entry name" value="GH"/>
</dbReference>
<name>A0ABT9YPC3_9STRE</name>
<evidence type="ECO:0000256" key="4">
    <source>
        <dbReference type="RuleBase" id="RU361161"/>
    </source>
</evidence>
<dbReference type="InterPro" id="IPR050288">
    <property type="entry name" value="Cellulose_deg_GH3"/>
</dbReference>
<dbReference type="GO" id="GO:0008422">
    <property type="term" value="F:beta-glucosidase activity"/>
    <property type="evidence" value="ECO:0007669"/>
    <property type="project" value="UniProtKB-EC"/>
</dbReference>
<protein>
    <submittedName>
        <fullName evidence="6">Beta-glucosidase</fullName>
        <ecNumber evidence="6">3.2.1.21</ecNumber>
    </submittedName>
</protein>
<dbReference type="InterPro" id="IPR036881">
    <property type="entry name" value="Glyco_hydro_3_C_sf"/>
</dbReference>
<dbReference type="SMART" id="SM01217">
    <property type="entry name" value="Fn3_like"/>
    <property type="match status" value="1"/>
</dbReference>
<accession>A0ABT9YPC3</accession>
<evidence type="ECO:0000259" key="5">
    <source>
        <dbReference type="SMART" id="SM01217"/>
    </source>
</evidence>
<sequence>MMKRISDPNIQEFEVRHLETVKQAASECVVLLKHDGSLPWKNIPTVALYGNGARHTIKGGTGSGDLVVRNMLNVEEAFEQAGIHVTSKAWLDAYDQTYLFARQQFLNGIREQAKAQNTNPVMLGMGKVMDEPNYDIPLEAMGDTAVYVLSRISGEGSDRQATEGDILLTPTEIRDILKLNRTYENFILVLNVGGLVDLTPVLEVKNILLLSQLGGITSEVLVDILKGESYPSGKLAMTWAPIENYPSTNGFGDPDDTRYNEGIYVGYRYFNTVQKVPTFPFGYGLSFTHFEQECQAVVVSGETVQVKIKVVNTGNFKGKEVVQLYSQAPQGSLDKPSQELIGFAKTEEIAPGQSDTVLIECDLNQLASYSSDLSAYLVEKGNYQLLQGNSSATTKAIAKLTLRDTVVLSQHTKICPGWDFNDFVPETRAEDFGDSSKYHLELSPENFGQSSMTYSPASQELKKQEAFSWDKVVAGERSVDDFVATLTDEELAYMVVGMYPEEESFMVNVGASSQSVAGAAGETSAKLSDKDVPTVVMADGPAGVRISETYKIVNGRIKPTSNPLAAMMEFFSPEELEQMASMAPQPTQEELDAATYYQYATALPIGTAIAQSLNLSLAENCGRVVGEEMTLHGIHLWLAPALNIQRSPLCGRNFEYYSEDPLLSGLVAAAVTNGVQSQPGCGVTIKHFAANNQETNRFVSNSIVSERALREIYLKTFEICVKASNPSAIMSSYNLINGEHACTSEDLLTIILRDEWSYKGIVMTDWYATQNIMAKESGRTNKHDVASALGCVQAGNDLIMPGTEADKLTILEALQSSAPPYGMTRGHLQRNVANILNCILKLAGK</sequence>
<evidence type="ECO:0000313" key="7">
    <source>
        <dbReference type="Proteomes" id="UP001223079"/>
    </source>
</evidence>
<dbReference type="Gene3D" id="3.40.50.1700">
    <property type="entry name" value="Glycoside hydrolase family 3 C-terminal domain"/>
    <property type="match status" value="1"/>
</dbReference>
<dbReference type="Gene3D" id="2.60.40.10">
    <property type="entry name" value="Immunoglobulins"/>
    <property type="match status" value="1"/>
</dbReference>
<evidence type="ECO:0000256" key="3">
    <source>
        <dbReference type="ARBA" id="ARBA00023277"/>
    </source>
</evidence>
<comment type="caution">
    <text evidence="6">The sequence shown here is derived from an EMBL/GenBank/DDBJ whole genome shotgun (WGS) entry which is preliminary data.</text>
</comment>
<dbReference type="PANTHER" id="PTHR42715:SF10">
    <property type="entry name" value="BETA-GLUCOSIDASE"/>
    <property type="match status" value="1"/>
</dbReference>
<dbReference type="InterPro" id="IPR001764">
    <property type="entry name" value="Glyco_hydro_3_N"/>
</dbReference>
<dbReference type="Gene3D" id="3.20.20.300">
    <property type="entry name" value="Glycoside hydrolase, family 3, N-terminal domain"/>
    <property type="match status" value="1"/>
</dbReference>